<reference evidence="2 3" key="1">
    <citation type="submission" date="2016-07" db="EMBL/GenBank/DDBJ databases">
        <title>Draft genome of the white-rot fungus Obba rivulosa 3A-2.</title>
        <authorList>
            <consortium name="DOE Joint Genome Institute"/>
            <person name="Miettinen O."/>
            <person name="Riley R."/>
            <person name="Acob R."/>
            <person name="Barry K."/>
            <person name="Cullen D."/>
            <person name="De Vries R."/>
            <person name="Hainaut M."/>
            <person name="Hatakka A."/>
            <person name="Henrissat B."/>
            <person name="Hilden K."/>
            <person name="Kuo R."/>
            <person name="Labutti K."/>
            <person name="Lipzen A."/>
            <person name="Makela M.R."/>
            <person name="Sandor L."/>
            <person name="Spatafora J.W."/>
            <person name="Grigoriev I.V."/>
            <person name="Hibbett D.S."/>
        </authorList>
    </citation>
    <scope>NUCLEOTIDE SEQUENCE [LARGE SCALE GENOMIC DNA]</scope>
    <source>
        <strain evidence="2 3">3A-2</strain>
    </source>
</reference>
<evidence type="ECO:0000313" key="2">
    <source>
        <dbReference type="EMBL" id="OCH89869.1"/>
    </source>
</evidence>
<keyword evidence="3" id="KW-1185">Reference proteome</keyword>
<protein>
    <submittedName>
        <fullName evidence="2">Uncharacterized protein</fullName>
    </submittedName>
</protein>
<feature type="region of interest" description="Disordered" evidence="1">
    <location>
        <begin position="245"/>
        <end position="286"/>
    </location>
</feature>
<gene>
    <name evidence="2" type="ORF">OBBRIDRAFT_637923</name>
</gene>
<name>A0A8E2AVB5_9APHY</name>
<dbReference type="AlphaFoldDB" id="A0A8E2AVB5"/>
<feature type="compositionally biased region" description="Basic and acidic residues" evidence="1">
    <location>
        <begin position="374"/>
        <end position="383"/>
    </location>
</feature>
<feature type="region of interest" description="Disordered" evidence="1">
    <location>
        <begin position="319"/>
        <end position="383"/>
    </location>
</feature>
<feature type="region of interest" description="Disordered" evidence="1">
    <location>
        <begin position="1"/>
        <end position="24"/>
    </location>
</feature>
<dbReference type="EMBL" id="KV722417">
    <property type="protein sequence ID" value="OCH89869.1"/>
    <property type="molecule type" value="Genomic_DNA"/>
</dbReference>
<feature type="compositionally biased region" description="Acidic residues" evidence="1">
    <location>
        <begin position="151"/>
        <end position="169"/>
    </location>
</feature>
<evidence type="ECO:0000256" key="1">
    <source>
        <dbReference type="SAM" id="MobiDB-lite"/>
    </source>
</evidence>
<accession>A0A8E2AVB5</accession>
<feature type="compositionally biased region" description="Acidic residues" evidence="1">
    <location>
        <begin position="122"/>
        <end position="135"/>
    </location>
</feature>
<dbReference type="OrthoDB" id="2804229at2759"/>
<feature type="compositionally biased region" description="Acidic residues" evidence="1">
    <location>
        <begin position="331"/>
        <end position="373"/>
    </location>
</feature>
<feature type="compositionally biased region" description="Acidic residues" evidence="1">
    <location>
        <begin position="78"/>
        <end position="92"/>
    </location>
</feature>
<sequence>MANPYGTPVFPRVPNSTPASHKRIPRAPIINPYDKFTQPEFDAWINDITGALKRALGREELPEVPGRTPGVSGRSVEAEYEHDDEDAVEDSFAEVKARRTAKGKQRGTEEGTEAQPVIILSDSEEEAGPEDEEWGEGWSGLANTDHHENGDEADEYTGSEASDEQEEGSSDAPAEVIELLSDSDESEEQVVGGDVTPLHATGETSDEEVDALEDNSPDPEHVYSVAAVVVKLPQMNDIEVQDIEQNEETEGFPPVKTSTSSVDLPDPWDGPRTYAEDFYSGGDIPESSVREANAHILPTEVNSAKDNISIETRIREDIKGATTVLMPPGDNTEDGEELPEEEHDEEEEPDEDEALEFADDEPEEIIDLTEEEHLEPVHARAAAENELDNANRLVTNEMYGMKEQDFSLGDIDQRPIEVPDPWNGPRTFAEDFYAGGELRDIHRLKGQLSPSRLTPDERPSFEFNGDRPSGSVDDCIAAPLPEFAESSPRMSAERTAMQLNDDSDILKGLYADLDNTDLMQADLMNTDMLPQELWDEAVMSSQEGIGAMPTEHAPLTPPRPSLRTHVDWNWPPAFSGRFATGPGHLGMDGGHAEAVHEVFEISDDDEEDEESAEPVGDIHADELVKVDQEEVGTEVNGGPDEETSGVAVRTQIVPYPGESVDTAVVDGGPFACISLKLL</sequence>
<proteinExistence type="predicted"/>
<feature type="region of interest" description="Disordered" evidence="1">
    <location>
        <begin position="59"/>
        <end position="219"/>
    </location>
</feature>
<organism evidence="2 3">
    <name type="scientific">Obba rivulosa</name>
    <dbReference type="NCBI Taxonomy" id="1052685"/>
    <lineage>
        <taxon>Eukaryota</taxon>
        <taxon>Fungi</taxon>
        <taxon>Dikarya</taxon>
        <taxon>Basidiomycota</taxon>
        <taxon>Agaricomycotina</taxon>
        <taxon>Agaricomycetes</taxon>
        <taxon>Polyporales</taxon>
        <taxon>Gelatoporiaceae</taxon>
        <taxon>Obba</taxon>
    </lineage>
</organism>
<feature type="region of interest" description="Disordered" evidence="1">
    <location>
        <begin position="449"/>
        <end position="472"/>
    </location>
</feature>
<feature type="compositionally biased region" description="Acidic residues" evidence="1">
    <location>
        <begin position="204"/>
        <end position="217"/>
    </location>
</feature>
<dbReference type="Proteomes" id="UP000250043">
    <property type="component" value="Unassembled WGS sequence"/>
</dbReference>
<evidence type="ECO:0000313" key="3">
    <source>
        <dbReference type="Proteomes" id="UP000250043"/>
    </source>
</evidence>